<organism evidence="11 12">
    <name type="scientific">Candidatus Dormiibacter inghamiae</name>
    <dbReference type="NCBI Taxonomy" id="3127013"/>
    <lineage>
        <taxon>Bacteria</taxon>
        <taxon>Bacillati</taxon>
        <taxon>Candidatus Dormiibacterota</taxon>
        <taxon>Candidatus Dormibacteria</taxon>
        <taxon>Candidatus Dormibacterales</taxon>
        <taxon>Candidatus Dormibacteraceae</taxon>
        <taxon>Candidatus Dormiibacter</taxon>
    </lineage>
</organism>
<evidence type="ECO:0000313" key="12">
    <source>
        <dbReference type="Proteomes" id="UP000620075"/>
    </source>
</evidence>
<dbReference type="GO" id="GO:0005524">
    <property type="term" value="F:ATP binding"/>
    <property type="evidence" value="ECO:0007669"/>
    <property type="project" value="UniProtKB-KW"/>
</dbReference>
<dbReference type="Pfam" id="PF00005">
    <property type="entry name" value="ABC_tran"/>
    <property type="match status" value="2"/>
</dbReference>
<keyword evidence="8" id="KW-1278">Translocase</keyword>
<dbReference type="Gene3D" id="3.40.50.300">
    <property type="entry name" value="P-loop containing nucleotide triphosphate hydrolases"/>
    <property type="match status" value="2"/>
</dbReference>
<keyword evidence="3" id="KW-1003">Cell membrane</keyword>
<gene>
    <name evidence="11" type="ORF">JF888_09515</name>
</gene>
<dbReference type="GO" id="GO:0005886">
    <property type="term" value="C:plasma membrane"/>
    <property type="evidence" value="ECO:0007669"/>
    <property type="project" value="UniProtKB-SubCell"/>
</dbReference>
<dbReference type="InterPro" id="IPR003593">
    <property type="entry name" value="AAA+_ATPase"/>
</dbReference>
<dbReference type="InterPro" id="IPR003439">
    <property type="entry name" value="ABC_transporter-like_ATP-bd"/>
</dbReference>
<dbReference type="SUPFAM" id="SSF52540">
    <property type="entry name" value="P-loop containing nucleoside triphosphate hydrolases"/>
    <property type="match status" value="2"/>
</dbReference>
<keyword evidence="5" id="KW-0677">Repeat</keyword>
<keyword evidence="7 11" id="KW-0067">ATP-binding</keyword>
<reference evidence="11 12" key="1">
    <citation type="submission" date="2020-10" db="EMBL/GenBank/DDBJ databases">
        <title>Ca. Dormibacterota MAGs.</title>
        <authorList>
            <person name="Montgomery K."/>
        </authorList>
    </citation>
    <scope>NUCLEOTIDE SEQUENCE [LARGE SCALE GENOMIC DNA]</scope>
    <source>
        <strain evidence="11">SC8811_S16_3</strain>
    </source>
</reference>
<dbReference type="CDD" id="cd03215">
    <property type="entry name" value="ABC_Carb_Monos_II"/>
    <property type="match status" value="1"/>
</dbReference>
<keyword evidence="6" id="KW-0547">Nucleotide-binding</keyword>
<keyword evidence="2" id="KW-0813">Transport</keyword>
<feature type="domain" description="ABC transporter" evidence="10">
    <location>
        <begin position="263"/>
        <end position="509"/>
    </location>
</feature>
<evidence type="ECO:0000256" key="7">
    <source>
        <dbReference type="ARBA" id="ARBA00022840"/>
    </source>
</evidence>
<evidence type="ECO:0000256" key="6">
    <source>
        <dbReference type="ARBA" id="ARBA00022741"/>
    </source>
</evidence>
<proteinExistence type="predicted"/>
<dbReference type="SMART" id="SM00382">
    <property type="entry name" value="AAA"/>
    <property type="match status" value="2"/>
</dbReference>
<dbReference type="PANTHER" id="PTHR43790:SF3">
    <property type="entry name" value="D-ALLOSE IMPORT ATP-BINDING PROTEIN ALSA-RELATED"/>
    <property type="match status" value="1"/>
</dbReference>
<evidence type="ECO:0000256" key="9">
    <source>
        <dbReference type="ARBA" id="ARBA00023136"/>
    </source>
</evidence>
<name>A0A934NDQ3_9BACT</name>
<dbReference type="InterPro" id="IPR050107">
    <property type="entry name" value="ABC_carbohydrate_import_ATPase"/>
</dbReference>
<protein>
    <submittedName>
        <fullName evidence="11">Sugar ABC transporter ATP-binding protein</fullName>
    </submittedName>
</protein>
<evidence type="ECO:0000259" key="10">
    <source>
        <dbReference type="PROSITE" id="PS50893"/>
    </source>
</evidence>
<dbReference type="EMBL" id="JAEKNQ010000036">
    <property type="protein sequence ID" value="MBJ7603408.1"/>
    <property type="molecule type" value="Genomic_DNA"/>
</dbReference>
<feature type="domain" description="ABC transporter" evidence="10">
    <location>
        <begin position="8"/>
        <end position="244"/>
    </location>
</feature>
<keyword evidence="9" id="KW-0472">Membrane</keyword>
<dbReference type="PANTHER" id="PTHR43790">
    <property type="entry name" value="CARBOHYDRATE TRANSPORT ATP-BINDING PROTEIN MG119-RELATED"/>
    <property type="match status" value="1"/>
</dbReference>
<evidence type="ECO:0000256" key="2">
    <source>
        <dbReference type="ARBA" id="ARBA00022448"/>
    </source>
</evidence>
<dbReference type="AlphaFoldDB" id="A0A934NDQ3"/>
<evidence type="ECO:0000256" key="8">
    <source>
        <dbReference type="ARBA" id="ARBA00022967"/>
    </source>
</evidence>
<dbReference type="GO" id="GO:0016887">
    <property type="term" value="F:ATP hydrolysis activity"/>
    <property type="evidence" value="ECO:0007669"/>
    <property type="project" value="InterPro"/>
</dbReference>
<dbReference type="PROSITE" id="PS00211">
    <property type="entry name" value="ABC_TRANSPORTER_1"/>
    <property type="match status" value="1"/>
</dbReference>
<dbReference type="FunFam" id="3.40.50.300:FF:000127">
    <property type="entry name" value="Ribose import ATP-binding protein RbsA"/>
    <property type="match status" value="1"/>
</dbReference>
<dbReference type="InterPro" id="IPR027417">
    <property type="entry name" value="P-loop_NTPase"/>
</dbReference>
<comment type="subcellular location">
    <subcellularLocation>
        <location evidence="1">Cell membrane</location>
        <topology evidence="1">Peripheral membrane protein</topology>
    </subcellularLocation>
</comment>
<accession>A0A934NDQ3</accession>
<evidence type="ECO:0000313" key="11">
    <source>
        <dbReference type="EMBL" id="MBJ7603408.1"/>
    </source>
</evidence>
<keyword evidence="4" id="KW-0762">Sugar transport</keyword>
<dbReference type="Proteomes" id="UP000620075">
    <property type="component" value="Unassembled WGS sequence"/>
</dbReference>
<sequence length="516" mass="56382">MLTGPPLLEMRGISKDFPGVRALQDVSLTVRAGEVAALLGENGAGKSTLMNILSGVFGSYEGHVLMNGRQVSVHSPRDAQQLGIGMIHQELNLVPELSVADNIFLGRELRTRWGALDRTRMDRRTSELLSGFGLRLSPRRAVRQCRIAEQQLIEVAKALSLNVRVLIMDEPTSALAAAEVDRLFGVIRNLARQGVAVVYISHRLEELDEIADSVTVLRDGRLIGRRAGREVGHAELIRMMVGRPLGDLYPREQAAMEGGEVGLLVEHLNLRGDQRNGRAALHDVNFRIRSGEIVGLAGLMGAGRTETLEAVFGAQPRRAWSSRMRLNGRPYSPRSPHHALRRGVALLAEDRKAQSLVLQNTVRFNISLTALGQYRRWGVLSRRLETAAVNGMVRDLRVKTPGLGALVNNLSGGNQQKVVLAKCLLTRPRVLLMDEPTRGIDVGAKAEIYGLMSRLAEQGVAILMVSSELPELLAMCDRILVLCEGRITGEFHRGDATQEAILEAAMARTPVLAPGA</sequence>
<dbReference type="PROSITE" id="PS50893">
    <property type="entry name" value="ABC_TRANSPORTER_2"/>
    <property type="match status" value="2"/>
</dbReference>
<dbReference type="CDD" id="cd03216">
    <property type="entry name" value="ABC_Carb_Monos_I"/>
    <property type="match status" value="1"/>
</dbReference>
<evidence type="ECO:0000256" key="1">
    <source>
        <dbReference type="ARBA" id="ARBA00004202"/>
    </source>
</evidence>
<comment type="caution">
    <text evidence="11">The sequence shown here is derived from an EMBL/GenBank/DDBJ whole genome shotgun (WGS) entry which is preliminary data.</text>
</comment>
<evidence type="ECO:0000256" key="4">
    <source>
        <dbReference type="ARBA" id="ARBA00022597"/>
    </source>
</evidence>
<evidence type="ECO:0000256" key="5">
    <source>
        <dbReference type="ARBA" id="ARBA00022737"/>
    </source>
</evidence>
<evidence type="ECO:0000256" key="3">
    <source>
        <dbReference type="ARBA" id="ARBA00022475"/>
    </source>
</evidence>
<dbReference type="InterPro" id="IPR017871">
    <property type="entry name" value="ABC_transporter-like_CS"/>
</dbReference>